<dbReference type="OrthoDB" id="9801395at2"/>
<dbReference type="PANTHER" id="PTHR10472:SF5">
    <property type="entry name" value="D-AMINOACYL-TRNA DEACYLASE 1"/>
    <property type="match status" value="1"/>
</dbReference>
<dbReference type="InterPro" id="IPR023509">
    <property type="entry name" value="DTD-like_sf"/>
</dbReference>
<keyword evidence="2" id="KW-0820">tRNA-binding</keyword>
<reference evidence="3 4" key="1">
    <citation type="submission" date="2014-03" db="EMBL/GenBank/DDBJ databases">
        <title>Genomics of Bifidobacteria.</title>
        <authorList>
            <person name="Ventura M."/>
            <person name="Milani C."/>
            <person name="Lugli G.A."/>
        </authorList>
    </citation>
    <scope>NUCLEOTIDE SEQUENCE [LARGE SCALE GENOMIC DNA]</scope>
    <source>
        <strain evidence="3 4">DSM 21395</strain>
    </source>
</reference>
<accession>A0A087C1E0</accession>
<dbReference type="InterPro" id="IPR003732">
    <property type="entry name" value="Daa-tRNA_deacyls_DTD"/>
</dbReference>
<name>A0A087C1E0_9BIFI</name>
<dbReference type="FunFam" id="3.50.80.10:FF:000001">
    <property type="entry name" value="D-aminoacyl-tRNA deacylase"/>
    <property type="match status" value="1"/>
</dbReference>
<evidence type="ECO:0000256" key="1">
    <source>
        <dbReference type="ARBA" id="ARBA00009673"/>
    </source>
</evidence>
<gene>
    <name evidence="2" type="primary">dtd</name>
    <name evidence="3" type="ORF">BMON_0650</name>
</gene>
<dbReference type="GO" id="GO:0005737">
    <property type="term" value="C:cytoplasm"/>
    <property type="evidence" value="ECO:0007669"/>
    <property type="project" value="UniProtKB-SubCell"/>
</dbReference>
<evidence type="ECO:0000256" key="2">
    <source>
        <dbReference type="HAMAP-Rule" id="MF_00518"/>
    </source>
</evidence>
<keyword evidence="2" id="KW-0963">Cytoplasm</keyword>
<dbReference type="GO" id="GO:0043908">
    <property type="term" value="F:Ser(Gly)-tRNA(Ala) hydrolase activity"/>
    <property type="evidence" value="ECO:0007669"/>
    <property type="project" value="UniProtKB-UniRule"/>
</dbReference>
<dbReference type="EC" id="3.1.1.-" evidence="2"/>
<comment type="similarity">
    <text evidence="1 2">Belongs to the DTD family.</text>
</comment>
<comment type="domain">
    <text evidence="2">A Gly-cisPro motif from one monomer fits into the active site of the other monomer to allow specific chiral rejection of L-amino acids.</text>
</comment>
<dbReference type="PANTHER" id="PTHR10472">
    <property type="entry name" value="D-TYROSYL-TRNA TYR DEACYLASE"/>
    <property type="match status" value="1"/>
</dbReference>
<proteinExistence type="inferred from homology"/>
<evidence type="ECO:0000313" key="4">
    <source>
        <dbReference type="Proteomes" id="UP000029082"/>
    </source>
</evidence>
<sequence>MKVVLQRVTSGQVEVMDEETGERDPSFDPQHIGIGYVALVGVSDEDGDAEIAWMAHKISHLRVFGDDHDAMNRSILDVHGSVLSISQFTLFADTHKGNRPSFIHAGKPEHAKAIWLRLDDALRAEGITVNEGRFASHMAVSLVNDGPVTICLDSRDMPAH</sequence>
<comment type="subcellular location">
    <subcellularLocation>
        <location evidence="2">Cytoplasm</location>
    </subcellularLocation>
</comment>
<dbReference type="eggNOG" id="COG1490">
    <property type="taxonomic scope" value="Bacteria"/>
</dbReference>
<dbReference type="GeneID" id="93093804"/>
<dbReference type="SUPFAM" id="SSF69500">
    <property type="entry name" value="DTD-like"/>
    <property type="match status" value="1"/>
</dbReference>
<comment type="catalytic activity">
    <reaction evidence="2">
        <text>a D-aminoacyl-tRNA + H2O = a tRNA + a D-alpha-amino acid + H(+)</text>
        <dbReference type="Rhea" id="RHEA:13953"/>
        <dbReference type="Rhea" id="RHEA-COMP:10123"/>
        <dbReference type="Rhea" id="RHEA-COMP:10124"/>
        <dbReference type="ChEBI" id="CHEBI:15377"/>
        <dbReference type="ChEBI" id="CHEBI:15378"/>
        <dbReference type="ChEBI" id="CHEBI:59871"/>
        <dbReference type="ChEBI" id="CHEBI:78442"/>
        <dbReference type="ChEBI" id="CHEBI:79333"/>
        <dbReference type="EC" id="3.1.1.96"/>
    </reaction>
</comment>
<comment type="catalytic activity">
    <reaction evidence="2">
        <text>glycyl-tRNA(Ala) + H2O = tRNA(Ala) + glycine + H(+)</text>
        <dbReference type="Rhea" id="RHEA:53744"/>
        <dbReference type="Rhea" id="RHEA-COMP:9657"/>
        <dbReference type="Rhea" id="RHEA-COMP:13640"/>
        <dbReference type="ChEBI" id="CHEBI:15377"/>
        <dbReference type="ChEBI" id="CHEBI:15378"/>
        <dbReference type="ChEBI" id="CHEBI:57305"/>
        <dbReference type="ChEBI" id="CHEBI:78442"/>
        <dbReference type="ChEBI" id="CHEBI:78522"/>
    </reaction>
</comment>
<dbReference type="GO" id="GO:0019478">
    <property type="term" value="P:D-amino acid catabolic process"/>
    <property type="evidence" value="ECO:0007669"/>
    <property type="project" value="UniProtKB-UniRule"/>
</dbReference>
<dbReference type="EC" id="3.1.1.96" evidence="2"/>
<comment type="subunit">
    <text evidence="2">Homodimer.</text>
</comment>
<dbReference type="Proteomes" id="UP000029082">
    <property type="component" value="Unassembled WGS sequence"/>
</dbReference>
<comment type="function">
    <text evidence="2">An aminoacyl-tRNA editing enzyme that deacylates mischarged D-aminoacyl-tRNAs. Also deacylates mischarged glycyl-tRNA(Ala), protecting cells against glycine mischarging by AlaRS. Acts via tRNA-based rather than protein-based catalysis; rejects L-amino acids rather than detecting D-amino acids in the active site. By recycling D-aminoacyl-tRNA to D-amino acids and free tRNA molecules, this enzyme counteracts the toxicity associated with the formation of D-aminoacyl-tRNA entities in vivo and helps enforce protein L-homochirality.</text>
</comment>
<protein>
    <recommendedName>
        <fullName evidence="2">D-aminoacyl-tRNA deacylase</fullName>
        <shortName evidence="2">DTD</shortName>
        <ecNumber evidence="2">3.1.1.96</ecNumber>
    </recommendedName>
    <alternativeName>
        <fullName evidence="2">Gly-tRNA(Ala) deacylase</fullName>
        <ecNumber evidence="2">3.1.1.-</ecNumber>
    </alternativeName>
</protein>
<dbReference type="HAMAP" id="MF_00518">
    <property type="entry name" value="Deacylase_Dtd"/>
    <property type="match status" value="1"/>
</dbReference>
<keyword evidence="4" id="KW-1185">Reference proteome</keyword>
<dbReference type="RefSeq" id="WP_033511403.1">
    <property type="nucleotide sequence ID" value="NZ_JDUO01000001.1"/>
</dbReference>
<dbReference type="GO" id="GO:0051500">
    <property type="term" value="F:D-tyrosyl-tRNA(Tyr) deacylase activity"/>
    <property type="evidence" value="ECO:0007669"/>
    <property type="project" value="TreeGrafter"/>
</dbReference>
<dbReference type="NCBIfam" id="TIGR00256">
    <property type="entry name" value="D-aminoacyl-tRNA deacylase"/>
    <property type="match status" value="1"/>
</dbReference>
<dbReference type="GO" id="GO:0106026">
    <property type="term" value="F:Gly-tRNA(Ala) deacylase activity"/>
    <property type="evidence" value="ECO:0007669"/>
    <property type="project" value="UniProtKB-UniRule"/>
</dbReference>
<feature type="short sequence motif" description="Gly-cisPro motif, important for rejection of L-amino acids" evidence="2">
    <location>
        <begin position="146"/>
        <end position="147"/>
    </location>
</feature>
<keyword evidence="2" id="KW-0378">Hydrolase</keyword>
<dbReference type="Pfam" id="PF02580">
    <property type="entry name" value="Tyr_Deacylase"/>
    <property type="match status" value="1"/>
</dbReference>
<comment type="caution">
    <text evidence="3">The sequence shown here is derived from an EMBL/GenBank/DDBJ whole genome shotgun (WGS) entry which is preliminary data.</text>
</comment>
<keyword evidence="2" id="KW-0694">RNA-binding</keyword>
<dbReference type="GO" id="GO:0000049">
    <property type="term" value="F:tRNA binding"/>
    <property type="evidence" value="ECO:0007669"/>
    <property type="project" value="UniProtKB-UniRule"/>
</dbReference>
<dbReference type="AlphaFoldDB" id="A0A087C1E0"/>
<dbReference type="Gene3D" id="3.50.80.10">
    <property type="entry name" value="D-tyrosyl-tRNA(Tyr) deacylase"/>
    <property type="match status" value="1"/>
</dbReference>
<evidence type="ECO:0000313" key="3">
    <source>
        <dbReference type="EMBL" id="KFI77090.1"/>
    </source>
</evidence>
<organism evidence="3 4">
    <name type="scientific">Bifidobacterium mongoliense DSM 21395</name>
    <dbReference type="NCBI Taxonomy" id="1437603"/>
    <lineage>
        <taxon>Bacteria</taxon>
        <taxon>Bacillati</taxon>
        <taxon>Actinomycetota</taxon>
        <taxon>Actinomycetes</taxon>
        <taxon>Bifidobacteriales</taxon>
        <taxon>Bifidobacteriaceae</taxon>
        <taxon>Bifidobacterium</taxon>
    </lineage>
</organism>
<dbReference type="EMBL" id="JGZE01000010">
    <property type="protein sequence ID" value="KFI77090.1"/>
    <property type="molecule type" value="Genomic_DNA"/>
</dbReference>